<proteinExistence type="predicted"/>
<evidence type="ECO:0000259" key="1">
    <source>
        <dbReference type="Pfam" id="PF12937"/>
    </source>
</evidence>
<dbReference type="SUPFAM" id="SSF52047">
    <property type="entry name" value="RNI-like"/>
    <property type="match status" value="1"/>
</dbReference>
<feature type="domain" description="F-box" evidence="1">
    <location>
        <begin position="34"/>
        <end position="85"/>
    </location>
</feature>
<protein>
    <recommendedName>
        <fullName evidence="1">F-box domain-containing protein</fullName>
    </recommendedName>
</protein>
<sequence>MKGKLKSRFSHFFGRRSVSPEPPPAHIDVGKCAIEVLPNELLAAIFSFNARRTQSSFIDILSISHTCQRWRNAALACPELWRRYAFLHRTERGPRTLEFTRTILERCGDLSLDIGWERLHRMYHLPSTTKYHPDTLEVEAMSRTRSFSARISSKTHEMLAPLQQKQDPPTKCLEELSLDSGDLFSFRNIASALLAEAPLKSLQLRSCWLDLSTIRTDHLQVFEIALPSFTLSWGADEWMFFLACCPNLISLSMSLNQPNSYDVQKDTVGKSPTRDVRLPKLTELNLRVSHSLLQRIVSRAVLPSLRTVALEVPNTTFLPSEALHHCGKIIEGIINQLIIPVLHKDPAAGGTPRTQGNKTRDTRMQISISNSRYVYLGFTPSGVAVQTCSRSSDLDSEEDEFRVRSSFPKSSPPNDWVQVAIKEGGSKLSELLAYWVPVASYISNVHVEVPAENEHGVSLAVASFLQHATLTYQSTIRKCV</sequence>
<comment type="caution">
    <text evidence="2">The sequence shown here is derived from an EMBL/GenBank/DDBJ whole genome shotgun (WGS) entry which is preliminary data.</text>
</comment>
<dbReference type="AlphaFoldDB" id="A0A8H6HDT0"/>
<dbReference type="InterPro" id="IPR001810">
    <property type="entry name" value="F-box_dom"/>
</dbReference>
<dbReference type="SUPFAM" id="SSF81383">
    <property type="entry name" value="F-box domain"/>
    <property type="match status" value="1"/>
</dbReference>
<name>A0A8H6HDT0_9AGAR</name>
<organism evidence="2 3">
    <name type="scientific">Ephemerocybe angulata</name>
    <dbReference type="NCBI Taxonomy" id="980116"/>
    <lineage>
        <taxon>Eukaryota</taxon>
        <taxon>Fungi</taxon>
        <taxon>Dikarya</taxon>
        <taxon>Basidiomycota</taxon>
        <taxon>Agaricomycotina</taxon>
        <taxon>Agaricomycetes</taxon>
        <taxon>Agaricomycetidae</taxon>
        <taxon>Agaricales</taxon>
        <taxon>Agaricineae</taxon>
        <taxon>Psathyrellaceae</taxon>
        <taxon>Ephemerocybe</taxon>
    </lineage>
</organism>
<gene>
    <name evidence="2" type="ORF">DFP72DRAFT_59716</name>
</gene>
<evidence type="ECO:0000313" key="2">
    <source>
        <dbReference type="EMBL" id="KAF6745034.1"/>
    </source>
</evidence>
<dbReference type="InterPro" id="IPR036047">
    <property type="entry name" value="F-box-like_dom_sf"/>
</dbReference>
<dbReference type="OrthoDB" id="2922875at2759"/>
<dbReference type="Pfam" id="PF12937">
    <property type="entry name" value="F-box-like"/>
    <property type="match status" value="1"/>
</dbReference>
<keyword evidence="3" id="KW-1185">Reference proteome</keyword>
<dbReference type="Gene3D" id="1.20.1280.50">
    <property type="match status" value="1"/>
</dbReference>
<dbReference type="EMBL" id="JACGCI010000111">
    <property type="protein sequence ID" value="KAF6745034.1"/>
    <property type="molecule type" value="Genomic_DNA"/>
</dbReference>
<dbReference type="Proteomes" id="UP000521943">
    <property type="component" value="Unassembled WGS sequence"/>
</dbReference>
<reference evidence="2 3" key="1">
    <citation type="submission" date="2020-07" db="EMBL/GenBank/DDBJ databases">
        <title>Comparative genomics of pyrophilous fungi reveals a link between fire events and developmental genes.</title>
        <authorList>
            <consortium name="DOE Joint Genome Institute"/>
            <person name="Steindorff A.S."/>
            <person name="Carver A."/>
            <person name="Calhoun S."/>
            <person name="Stillman K."/>
            <person name="Liu H."/>
            <person name="Lipzen A."/>
            <person name="Pangilinan J."/>
            <person name="Labutti K."/>
            <person name="Bruns T.D."/>
            <person name="Grigoriev I.V."/>
        </authorList>
    </citation>
    <scope>NUCLEOTIDE SEQUENCE [LARGE SCALE GENOMIC DNA]</scope>
    <source>
        <strain evidence="2 3">CBS 144469</strain>
    </source>
</reference>
<accession>A0A8H6HDT0</accession>
<evidence type="ECO:0000313" key="3">
    <source>
        <dbReference type="Proteomes" id="UP000521943"/>
    </source>
</evidence>